<feature type="region of interest" description="Disordered" evidence="8">
    <location>
        <begin position="126"/>
        <end position="178"/>
    </location>
</feature>
<organism evidence="11 12">
    <name type="scientific">Okibacterium fritillariae</name>
    <dbReference type="NCBI Taxonomy" id="123320"/>
    <lineage>
        <taxon>Bacteria</taxon>
        <taxon>Bacillati</taxon>
        <taxon>Actinomycetota</taxon>
        <taxon>Actinomycetes</taxon>
        <taxon>Micrococcales</taxon>
        <taxon>Microbacteriaceae</taxon>
        <taxon>Okibacterium</taxon>
    </lineage>
</organism>
<dbReference type="Pfam" id="PF03610">
    <property type="entry name" value="EIIA-man"/>
    <property type="match status" value="1"/>
</dbReference>
<dbReference type="PANTHER" id="PTHR38594:SF1">
    <property type="entry name" value="PEP-DEPENDENT DIHYDROXYACETONE KINASE, PHOSPHORYL DONOR SUBUNIT DHAM"/>
    <property type="match status" value="1"/>
</dbReference>
<evidence type="ECO:0000256" key="1">
    <source>
        <dbReference type="ARBA" id="ARBA00001113"/>
    </source>
</evidence>
<dbReference type="InterPro" id="IPR036662">
    <property type="entry name" value="PTS_EIIA_man-typ_sf"/>
</dbReference>
<dbReference type="InterPro" id="IPR039643">
    <property type="entry name" value="DhaM"/>
</dbReference>
<dbReference type="Gene3D" id="3.30.1340.10">
    <property type="entry name" value="HPr-like"/>
    <property type="match status" value="1"/>
</dbReference>
<dbReference type="Gene3D" id="3.40.50.510">
    <property type="entry name" value="Phosphotransferase system, mannose-type IIA component"/>
    <property type="match status" value="1"/>
</dbReference>
<dbReference type="GO" id="GO:0016020">
    <property type="term" value="C:membrane"/>
    <property type="evidence" value="ECO:0007669"/>
    <property type="project" value="InterPro"/>
</dbReference>
<proteinExistence type="predicted"/>
<reference evidence="11 12" key="1">
    <citation type="submission" date="2017-02" db="EMBL/GenBank/DDBJ databases">
        <authorList>
            <person name="Peterson S.W."/>
        </authorList>
    </citation>
    <scope>NUCLEOTIDE SEQUENCE [LARGE SCALE GENOMIC DNA]</scope>
    <source>
        <strain evidence="11 12">VKM Ac-2059</strain>
    </source>
</reference>
<name>A0A1T5JLL0_9MICO</name>
<feature type="domain" description="HPr" evidence="10">
    <location>
        <begin position="184"/>
        <end position="267"/>
    </location>
</feature>
<comment type="catalytic activity">
    <reaction evidence="1">
        <text>dihydroxyacetone + phosphoenolpyruvate = dihydroxyacetone phosphate + pyruvate</text>
        <dbReference type="Rhea" id="RHEA:18381"/>
        <dbReference type="ChEBI" id="CHEBI:15361"/>
        <dbReference type="ChEBI" id="CHEBI:16016"/>
        <dbReference type="ChEBI" id="CHEBI:57642"/>
        <dbReference type="ChEBI" id="CHEBI:58702"/>
        <dbReference type="EC" id="2.7.1.121"/>
    </reaction>
</comment>
<evidence type="ECO:0000313" key="12">
    <source>
        <dbReference type="Proteomes" id="UP000190857"/>
    </source>
</evidence>
<dbReference type="Pfam" id="PF00381">
    <property type="entry name" value="PTS-HPr"/>
    <property type="match status" value="1"/>
</dbReference>
<dbReference type="PRINTS" id="PR00107">
    <property type="entry name" value="PHOSPHOCPHPR"/>
</dbReference>
<dbReference type="InterPro" id="IPR004701">
    <property type="entry name" value="PTS_EIIA_man-typ"/>
</dbReference>
<evidence type="ECO:0000259" key="9">
    <source>
        <dbReference type="PROSITE" id="PS51096"/>
    </source>
</evidence>
<dbReference type="AlphaFoldDB" id="A0A1T5JLL0"/>
<dbReference type="InterPro" id="IPR001020">
    <property type="entry name" value="PTS_HPr_His_P_site"/>
</dbReference>
<dbReference type="STRING" id="123320.SAMN06309945_1682"/>
<dbReference type="OrthoDB" id="350754at2"/>
<dbReference type="InterPro" id="IPR012844">
    <property type="entry name" value="DhaM_N"/>
</dbReference>
<feature type="domain" description="PTS EIIA type-4" evidence="9">
    <location>
        <begin position="2"/>
        <end position="154"/>
    </location>
</feature>
<dbReference type="PROSITE" id="PS51350">
    <property type="entry name" value="PTS_HPR_DOM"/>
    <property type="match status" value="1"/>
</dbReference>
<evidence type="ECO:0000256" key="5">
    <source>
        <dbReference type="ARBA" id="ARBA00020422"/>
    </source>
</evidence>
<keyword evidence="6" id="KW-0808">Transferase</keyword>
<dbReference type="EMBL" id="FUZP01000001">
    <property type="protein sequence ID" value="SKC52467.1"/>
    <property type="molecule type" value="Genomic_DNA"/>
</dbReference>
<dbReference type="CDD" id="cd00367">
    <property type="entry name" value="PTS-HPr_like"/>
    <property type="match status" value="1"/>
</dbReference>
<dbReference type="NCBIfam" id="TIGR01003">
    <property type="entry name" value="PTS_HPr_family"/>
    <property type="match status" value="1"/>
</dbReference>
<evidence type="ECO:0000256" key="3">
    <source>
        <dbReference type="ARBA" id="ARBA00003681"/>
    </source>
</evidence>
<comment type="subunit">
    <text evidence="7">Homodimer. The dihydroxyacetone kinase complex is composed of a homodimer of DhaM, a homodimer of DhaK and the subunit DhaL.</text>
</comment>
<comment type="function">
    <text evidence="2">Component of the dihydroxyacetone kinase complex, which is responsible for the phosphoenolpyruvate (PEP)-dependent phosphorylation of dihydroxyacetone. DhaM serves as the phosphoryl donor. Is phosphorylated by phosphoenolpyruvate in an EI- and HPr-dependent reaction, and a phosphorelay system on histidine residues finally leads to phosphoryl transfer to DhaL and dihydroxyacetone.</text>
</comment>
<feature type="compositionally biased region" description="Low complexity" evidence="8">
    <location>
        <begin position="144"/>
        <end position="159"/>
    </location>
</feature>
<dbReference type="SUPFAM" id="SSF55594">
    <property type="entry name" value="HPr-like"/>
    <property type="match status" value="1"/>
</dbReference>
<protein>
    <recommendedName>
        <fullName evidence="5">Phosphocarrier protein HPr</fullName>
        <ecNumber evidence="4">2.7.1.121</ecNumber>
    </recommendedName>
</protein>
<accession>A0A1T5JLL0</accession>
<evidence type="ECO:0000256" key="8">
    <source>
        <dbReference type="SAM" id="MobiDB-lite"/>
    </source>
</evidence>
<dbReference type="Proteomes" id="UP000190857">
    <property type="component" value="Unassembled WGS sequence"/>
</dbReference>
<dbReference type="GO" id="GO:0019563">
    <property type="term" value="P:glycerol catabolic process"/>
    <property type="evidence" value="ECO:0007669"/>
    <property type="project" value="InterPro"/>
</dbReference>
<keyword evidence="12" id="KW-1185">Reference proteome</keyword>
<dbReference type="RefSeq" id="WP_079727664.1">
    <property type="nucleotide sequence ID" value="NZ_FUZP01000001.1"/>
</dbReference>
<dbReference type="EC" id="2.7.1.121" evidence="4"/>
<evidence type="ECO:0000256" key="2">
    <source>
        <dbReference type="ARBA" id="ARBA00002788"/>
    </source>
</evidence>
<dbReference type="InterPro" id="IPR000032">
    <property type="entry name" value="HPr-like"/>
</dbReference>
<evidence type="ECO:0000256" key="6">
    <source>
        <dbReference type="ARBA" id="ARBA00022679"/>
    </source>
</evidence>
<evidence type="ECO:0000256" key="7">
    <source>
        <dbReference type="ARBA" id="ARBA00046577"/>
    </source>
</evidence>
<dbReference type="GO" id="GO:0009401">
    <property type="term" value="P:phosphoenolpyruvate-dependent sugar phosphotransferase system"/>
    <property type="evidence" value="ECO:0007669"/>
    <property type="project" value="InterPro"/>
</dbReference>
<sequence>MSVGLLLVSHSSKIAEGVAELAHQMAASVTIVAAGGTDEDGIGTSFEKVQSGLASADSGDGVVVLYDLGSALLTTETAVDFLDDDDVRGRVRVVDAPLVEGAVAAAVAAEMGSGLDDVVAAARTAGGGAETGGGAEAGEGAETGDGAEAAKTGTAADSGSGSGSGADVGTQSVGAGAGAADDGVVERTVVLVNRDGLHARPAADFVKLAGSFDARIDVNGVDAQSLLAIMSLGLVRGAEARIRATGAEARRAVDELSELIETGFGED</sequence>
<evidence type="ECO:0000313" key="11">
    <source>
        <dbReference type="EMBL" id="SKC52467.1"/>
    </source>
</evidence>
<dbReference type="NCBIfam" id="TIGR02364">
    <property type="entry name" value="dha_pts"/>
    <property type="match status" value="1"/>
</dbReference>
<evidence type="ECO:0000256" key="4">
    <source>
        <dbReference type="ARBA" id="ARBA00012095"/>
    </source>
</evidence>
<dbReference type="GO" id="GO:0047324">
    <property type="term" value="F:phosphoenolpyruvate-glycerone phosphotransferase activity"/>
    <property type="evidence" value="ECO:0007669"/>
    <property type="project" value="UniProtKB-EC"/>
</dbReference>
<feature type="compositionally biased region" description="Gly residues" evidence="8">
    <location>
        <begin position="126"/>
        <end position="143"/>
    </location>
</feature>
<gene>
    <name evidence="11" type="ORF">SAMN06309945_1682</name>
</gene>
<dbReference type="PROSITE" id="PS00369">
    <property type="entry name" value="PTS_HPR_HIS"/>
    <property type="match status" value="1"/>
</dbReference>
<dbReference type="PANTHER" id="PTHR38594">
    <property type="entry name" value="PEP-DEPENDENT DIHYDROXYACETONE KINASE, PHOSPHORYL DONOR SUBUNIT DHAM"/>
    <property type="match status" value="1"/>
</dbReference>
<evidence type="ECO:0000259" key="10">
    <source>
        <dbReference type="PROSITE" id="PS51350"/>
    </source>
</evidence>
<dbReference type="InterPro" id="IPR035895">
    <property type="entry name" value="HPr-like_sf"/>
</dbReference>
<dbReference type="SUPFAM" id="SSF53062">
    <property type="entry name" value="PTS system fructose IIA component-like"/>
    <property type="match status" value="1"/>
</dbReference>
<comment type="function">
    <text evidence="3">General (non sugar-specific) component of the phosphoenolpyruvate-dependent sugar phosphotransferase system (sugar PTS). This major carbohydrate active-transport system catalyzes the phosphorylation of incoming sugar substrates concomitantly with their translocation across the cell membrane. The phosphoryl group from phosphoenolpyruvate (PEP) is transferred to the phosphoryl carrier protein HPr by enzyme I. Phospho-HPr then transfers it to the PTS EIIA domain.</text>
</comment>
<dbReference type="PROSITE" id="PS51096">
    <property type="entry name" value="PTS_EIIA_TYPE_4"/>
    <property type="match status" value="1"/>
</dbReference>